<evidence type="ECO:0000256" key="10">
    <source>
        <dbReference type="PROSITE-ProRule" id="PRU00236"/>
    </source>
</evidence>
<evidence type="ECO:0000256" key="4">
    <source>
        <dbReference type="ARBA" id="ARBA00012928"/>
    </source>
</evidence>
<dbReference type="EC" id="2.3.1.286" evidence="4"/>
<dbReference type="InterPro" id="IPR029035">
    <property type="entry name" value="DHS-like_NAD/FAD-binding_dom"/>
</dbReference>
<keyword evidence="9" id="KW-0539">Nucleus</keyword>
<dbReference type="AlphaFoldDB" id="A0A7R9GCU2"/>
<comment type="subcellular location">
    <subcellularLocation>
        <location evidence="2">Nucleus</location>
    </subcellularLocation>
</comment>
<keyword evidence="5" id="KW-0808">Transferase</keyword>
<keyword evidence="6 10" id="KW-0479">Metal-binding</keyword>
<dbReference type="PROSITE" id="PS50305">
    <property type="entry name" value="SIRTUIN"/>
    <property type="match status" value="1"/>
</dbReference>
<feature type="binding site" evidence="10">
    <location>
        <position position="302"/>
    </location>
    <ligand>
        <name>Zn(2+)</name>
        <dbReference type="ChEBI" id="CHEBI:29105"/>
    </ligand>
</feature>
<dbReference type="InterPro" id="IPR026590">
    <property type="entry name" value="Ssirtuin_cat_dom"/>
</dbReference>
<dbReference type="InterPro" id="IPR003000">
    <property type="entry name" value="Sirtuin"/>
</dbReference>
<protein>
    <recommendedName>
        <fullName evidence="4">protein acetyllysine N-acetyltransferase</fullName>
        <ecNumber evidence="4">2.3.1.286</ecNumber>
    </recommendedName>
</protein>
<evidence type="ECO:0000256" key="9">
    <source>
        <dbReference type="ARBA" id="ARBA00023242"/>
    </source>
</evidence>
<dbReference type="GO" id="GO:0005654">
    <property type="term" value="C:nucleoplasm"/>
    <property type="evidence" value="ECO:0007669"/>
    <property type="project" value="TreeGrafter"/>
</dbReference>
<dbReference type="Gene3D" id="3.40.50.1220">
    <property type="entry name" value="TPP-binding domain"/>
    <property type="match status" value="1"/>
</dbReference>
<reference evidence="13" key="1">
    <citation type="submission" date="2020-11" db="EMBL/GenBank/DDBJ databases">
        <authorList>
            <person name="Tran Van P."/>
        </authorList>
    </citation>
    <scope>NUCLEOTIDE SEQUENCE</scope>
</reference>
<dbReference type="EMBL" id="CAJPEX010000594">
    <property type="protein sequence ID" value="CAG0916455.1"/>
    <property type="molecule type" value="Genomic_DNA"/>
</dbReference>
<comment type="cofactor">
    <cofactor evidence="1">
        <name>Zn(2+)</name>
        <dbReference type="ChEBI" id="CHEBI:29105"/>
    </cofactor>
</comment>
<dbReference type="Pfam" id="PF02146">
    <property type="entry name" value="SIR2"/>
    <property type="match status" value="1"/>
</dbReference>
<keyword evidence="7 10" id="KW-0862">Zinc</keyword>
<evidence type="ECO:0000256" key="7">
    <source>
        <dbReference type="ARBA" id="ARBA00022833"/>
    </source>
</evidence>
<dbReference type="FunFam" id="3.30.1600.10:FF:000013">
    <property type="entry name" value="NAD-dependent protein deacetylase sirtuin-1"/>
    <property type="match status" value="1"/>
</dbReference>
<dbReference type="GO" id="GO:0046872">
    <property type="term" value="F:metal ion binding"/>
    <property type="evidence" value="ECO:0007669"/>
    <property type="project" value="UniProtKB-KW"/>
</dbReference>
<feature type="binding site" evidence="10">
    <location>
        <position position="299"/>
    </location>
    <ligand>
        <name>Zn(2+)</name>
        <dbReference type="ChEBI" id="CHEBI:29105"/>
    </ligand>
</feature>
<dbReference type="PANTHER" id="PTHR11085:SF9">
    <property type="entry name" value="NAD-DEPENDENT PROTEIN DEACETYLASE SIRTUIN-1"/>
    <property type="match status" value="1"/>
</dbReference>
<feature type="active site" description="Proton acceptor" evidence="10">
    <location>
        <position position="291"/>
    </location>
</feature>
<evidence type="ECO:0000256" key="2">
    <source>
        <dbReference type="ARBA" id="ARBA00004123"/>
    </source>
</evidence>
<feature type="region of interest" description="Disordered" evidence="11">
    <location>
        <begin position="472"/>
        <end position="491"/>
    </location>
</feature>
<dbReference type="GO" id="GO:0070403">
    <property type="term" value="F:NAD+ binding"/>
    <property type="evidence" value="ECO:0007669"/>
    <property type="project" value="InterPro"/>
</dbReference>
<dbReference type="Proteomes" id="UP000678499">
    <property type="component" value="Unassembled WGS sequence"/>
</dbReference>
<organism evidence="13">
    <name type="scientific">Notodromas monacha</name>
    <dbReference type="NCBI Taxonomy" id="399045"/>
    <lineage>
        <taxon>Eukaryota</taxon>
        <taxon>Metazoa</taxon>
        <taxon>Ecdysozoa</taxon>
        <taxon>Arthropoda</taxon>
        <taxon>Crustacea</taxon>
        <taxon>Oligostraca</taxon>
        <taxon>Ostracoda</taxon>
        <taxon>Podocopa</taxon>
        <taxon>Podocopida</taxon>
        <taxon>Cypridocopina</taxon>
        <taxon>Cypridoidea</taxon>
        <taxon>Cyprididae</taxon>
        <taxon>Notodromas</taxon>
    </lineage>
</organism>
<dbReference type="OrthoDB" id="424302at2759"/>
<dbReference type="InterPro" id="IPR026591">
    <property type="entry name" value="Sirtuin_cat_small_dom_sf"/>
</dbReference>
<evidence type="ECO:0000256" key="5">
    <source>
        <dbReference type="ARBA" id="ARBA00022679"/>
    </source>
</evidence>
<accession>A0A7R9GCU2</accession>
<feature type="binding site" evidence="10">
    <location>
        <position position="353"/>
    </location>
    <ligand>
        <name>Zn(2+)</name>
        <dbReference type="ChEBI" id="CHEBI:29105"/>
    </ligand>
</feature>
<dbReference type="Gene3D" id="3.30.1600.10">
    <property type="entry name" value="SIR2/SIRT2 'Small Domain"/>
    <property type="match status" value="1"/>
</dbReference>
<dbReference type="GO" id="GO:0002039">
    <property type="term" value="F:p53 binding"/>
    <property type="evidence" value="ECO:0007669"/>
    <property type="project" value="TreeGrafter"/>
</dbReference>
<keyword evidence="8" id="KW-0520">NAD</keyword>
<dbReference type="GO" id="GO:0005637">
    <property type="term" value="C:nuclear inner membrane"/>
    <property type="evidence" value="ECO:0007669"/>
    <property type="project" value="TreeGrafter"/>
</dbReference>
<sequence length="539" mass="59448">MNDFYPCSPDNQPDMDPSDGSALPVLADTRRLPGFLGGTDQSLQSPCDSLEDTDPLVATCAPAGTVNSDDSSNDGLLLEALQDSDSVSSDSSAVSSLSQMSGKDWKPHAGPMSWIHRQMCLGANPRVILSQLLPRNSGIPIDVDDISLWKCIIEILTEPPRRHRLRHINNLEDVIRLIRSSRKMLILTGAGVSVSCGIPDFRSRNGLYARLAKDFPDLPDPQAMFDINYFDRDPRPFFKFAREIFPGQFEPSPAHQFIKLVEKHGKLLRNYTQNIDTLEQVAGIENVIQCHGSFATATCQRCQMKVNSDFVRDDIMAQLIPVCRACCPSGELDLDFSRPVSVVTEDFDETSSCSLEMLAAEERKNATPILKPDIVFFGEGLPEKFHASMASDKDECDLLIVIGSSLKVRPVALIPSSVPPTVPLVLINREPLHHLLGDCDVVCNELCRRLGDDWTAPGLDKPVLTALSSLPPRADSGFSGSDETQDCDEPKSEHDLEALRKCWQPKVKESVSDRLPVSPEEWWGGEPDRGLVCSLDVEI</sequence>
<dbReference type="GO" id="GO:0003714">
    <property type="term" value="F:transcription corepressor activity"/>
    <property type="evidence" value="ECO:0007669"/>
    <property type="project" value="TreeGrafter"/>
</dbReference>
<feature type="domain" description="Deacetylase sirtuin-type" evidence="12">
    <location>
        <begin position="164"/>
        <end position="453"/>
    </location>
</feature>
<proteinExistence type="inferred from homology"/>
<gene>
    <name evidence="13" type="ORF">NMOB1V02_LOCUS4072</name>
</gene>
<dbReference type="EMBL" id="OA882631">
    <property type="protein sequence ID" value="CAD7276303.1"/>
    <property type="molecule type" value="Genomic_DNA"/>
</dbReference>
<dbReference type="SUPFAM" id="SSF52467">
    <property type="entry name" value="DHS-like NAD/FAD-binding domain"/>
    <property type="match status" value="1"/>
</dbReference>
<feature type="region of interest" description="Disordered" evidence="11">
    <location>
        <begin position="1"/>
        <end position="50"/>
    </location>
</feature>
<feature type="binding site" evidence="10">
    <location>
        <position position="327"/>
    </location>
    <ligand>
        <name>Zn(2+)</name>
        <dbReference type="ChEBI" id="CHEBI:29105"/>
    </ligand>
</feature>
<evidence type="ECO:0000256" key="8">
    <source>
        <dbReference type="ARBA" id="ARBA00023027"/>
    </source>
</evidence>
<evidence type="ECO:0000256" key="3">
    <source>
        <dbReference type="ARBA" id="ARBA00006924"/>
    </source>
</evidence>
<evidence type="ECO:0000256" key="1">
    <source>
        <dbReference type="ARBA" id="ARBA00001947"/>
    </source>
</evidence>
<evidence type="ECO:0000313" key="13">
    <source>
        <dbReference type="EMBL" id="CAD7276303.1"/>
    </source>
</evidence>
<evidence type="ECO:0000256" key="11">
    <source>
        <dbReference type="SAM" id="MobiDB-lite"/>
    </source>
</evidence>
<dbReference type="PANTHER" id="PTHR11085">
    <property type="entry name" value="NAD-DEPENDENT PROTEIN DEACYLASE SIRTUIN-5, MITOCHONDRIAL-RELATED"/>
    <property type="match status" value="1"/>
</dbReference>
<dbReference type="GO" id="GO:0017136">
    <property type="term" value="F:histone deacetylase activity, NAD-dependent"/>
    <property type="evidence" value="ECO:0007669"/>
    <property type="project" value="TreeGrafter"/>
</dbReference>
<evidence type="ECO:0000259" key="12">
    <source>
        <dbReference type="PROSITE" id="PS50305"/>
    </source>
</evidence>
<evidence type="ECO:0000313" key="14">
    <source>
        <dbReference type="Proteomes" id="UP000678499"/>
    </source>
</evidence>
<name>A0A7R9GCU2_9CRUS</name>
<comment type="similarity">
    <text evidence="3">Belongs to the sirtuin family. Class I subfamily.</text>
</comment>
<keyword evidence="14" id="KW-1185">Reference proteome</keyword>
<dbReference type="InterPro" id="IPR050134">
    <property type="entry name" value="NAD-dep_sirtuin_deacylases"/>
</dbReference>
<evidence type="ECO:0000256" key="6">
    <source>
        <dbReference type="ARBA" id="ARBA00022723"/>
    </source>
</evidence>
<dbReference type="GO" id="GO:0033553">
    <property type="term" value="C:rDNA heterochromatin"/>
    <property type="evidence" value="ECO:0007669"/>
    <property type="project" value="TreeGrafter"/>
</dbReference>